<reference evidence="1 2" key="1">
    <citation type="submission" date="2013-01" db="EMBL/GenBank/DDBJ databases">
        <authorList>
            <person name="Harkins D.M."/>
            <person name="Durkin A.S."/>
            <person name="Brinkac L.M."/>
            <person name="Haft D.H."/>
            <person name="Selengut J.D."/>
            <person name="Sanka R."/>
            <person name="DePew J."/>
            <person name="Purushe J."/>
            <person name="Matthias M.A."/>
            <person name="Vinetz J.M."/>
            <person name="Sutton G.G."/>
            <person name="Nierman W.C."/>
            <person name="Fouts D.E."/>
        </authorList>
    </citation>
    <scope>NUCLEOTIDE SEQUENCE [LARGE SCALE GENOMIC DNA]</scope>
    <source>
        <strain evidence="1 2">CBC1416</strain>
    </source>
</reference>
<gene>
    <name evidence="1" type="ORF">LEP1GSC161_2939</name>
</gene>
<accession>M6W9Z8</accession>
<protein>
    <submittedName>
        <fullName evidence="1">Uncharacterized protein</fullName>
    </submittedName>
</protein>
<evidence type="ECO:0000313" key="1">
    <source>
        <dbReference type="EMBL" id="EMO58608.1"/>
    </source>
</evidence>
<dbReference type="Proteomes" id="UP000012149">
    <property type="component" value="Unassembled WGS sequence"/>
</dbReference>
<evidence type="ECO:0000313" key="2">
    <source>
        <dbReference type="Proteomes" id="UP000012149"/>
    </source>
</evidence>
<proteinExistence type="predicted"/>
<dbReference type="AlphaFoldDB" id="M6W9Z8"/>
<name>M6W9Z8_9LEPT</name>
<organism evidence="1 2">
    <name type="scientific">Leptospira santarosai str. CBC1416</name>
    <dbReference type="NCBI Taxonomy" id="1193059"/>
    <lineage>
        <taxon>Bacteria</taxon>
        <taxon>Pseudomonadati</taxon>
        <taxon>Spirochaetota</taxon>
        <taxon>Spirochaetia</taxon>
        <taxon>Leptospirales</taxon>
        <taxon>Leptospiraceae</taxon>
        <taxon>Leptospira</taxon>
    </lineage>
</organism>
<comment type="caution">
    <text evidence="1">The sequence shown here is derived from an EMBL/GenBank/DDBJ whole genome shotgun (WGS) entry which is preliminary data.</text>
</comment>
<sequence length="38" mass="4365">MYKSGNIFLNTNLVFSISDSLTIFRTKSTTKKTKLPLR</sequence>
<dbReference type="EMBL" id="AKWE02000070">
    <property type="protein sequence ID" value="EMO58608.1"/>
    <property type="molecule type" value="Genomic_DNA"/>
</dbReference>